<proteinExistence type="predicted"/>
<dbReference type="Proteomes" id="UP000617340">
    <property type="component" value="Unassembled WGS sequence"/>
</dbReference>
<organism evidence="2 3">
    <name type="scientific">Vespula germanica</name>
    <name type="common">German yellow jacket</name>
    <name type="synonym">Paravespula germanica</name>
    <dbReference type="NCBI Taxonomy" id="30212"/>
    <lineage>
        <taxon>Eukaryota</taxon>
        <taxon>Metazoa</taxon>
        <taxon>Ecdysozoa</taxon>
        <taxon>Arthropoda</taxon>
        <taxon>Hexapoda</taxon>
        <taxon>Insecta</taxon>
        <taxon>Pterygota</taxon>
        <taxon>Neoptera</taxon>
        <taxon>Endopterygota</taxon>
        <taxon>Hymenoptera</taxon>
        <taxon>Apocrita</taxon>
        <taxon>Aculeata</taxon>
        <taxon>Vespoidea</taxon>
        <taxon>Vespidae</taxon>
        <taxon>Vespinae</taxon>
        <taxon>Vespula</taxon>
    </lineage>
</organism>
<protein>
    <submittedName>
        <fullName evidence="2">Uncharacterized protein</fullName>
    </submittedName>
</protein>
<evidence type="ECO:0000256" key="1">
    <source>
        <dbReference type="SAM" id="Phobius"/>
    </source>
</evidence>
<reference evidence="2" key="1">
    <citation type="journal article" date="2020" name="G3 (Bethesda)">
        <title>High-Quality Assemblies for Three Invasive Social Wasps from the &lt;i&gt;Vespula&lt;/i&gt; Genus.</title>
        <authorList>
            <person name="Harrop T.W.R."/>
            <person name="Guhlin J."/>
            <person name="McLaughlin G.M."/>
            <person name="Permina E."/>
            <person name="Stockwell P."/>
            <person name="Gilligan J."/>
            <person name="Le Lec M.F."/>
            <person name="Gruber M.A.M."/>
            <person name="Quinn O."/>
            <person name="Lovegrove M."/>
            <person name="Duncan E.J."/>
            <person name="Remnant E.J."/>
            <person name="Van Eeckhoven J."/>
            <person name="Graham B."/>
            <person name="Knapp R.A."/>
            <person name="Langford K.W."/>
            <person name="Kronenberg Z."/>
            <person name="Press M.O."/>
            <person name="Eacker S.M."/>
            <person name="Wilson-Rankin E.E."/>
            <person name="Purcell J."/>
            <person name="Lester P.J."/>
            <person name="Dearden P.K."/>
        </authorList>
    </citation>
    <scope>NUCLEOTIDE SEQUENCE</scope>
    <source>
        <strain evidence="2">Linc-1</strain>
    </source>
</reference>
<keyword evidence="1" id="KW-0472">Membrane</keyword>
<accession>A0A834J450</accession>
<comment type="caution">
    <text evidence="2">The sequence shown here is derived from an EMBL/GenBank/DDBJ whole genome shotgun (WGS) entry which is preliminary data.</text>
</comment>
<feature type="transmembrane region" description="Helical" evidence="1">
    <location>
        <begin position="68"/>
        <end position="89"/>
    </location>
</feature>
<keyword evidence="3" id="KW-1185">Reference proteome</keyword>
<gene>
    <name evidence="2" type="ORF">HZH68_016020</name>
</gene>
<keyword evidence="1" id="KW-0812">Transmembrane</keyword>
<evidence type="ECO:0000313" key="2">
    <source>
        <dbReference type="EMBL" id="KAF7381145.1"/>
    </source>
</evidence>
<name>A0A834J450_VESGE</name>
<evidence type="ECO:0000313" key="3">
    <source>
        <dbReference type="Proteomes" id="UP000617340"/>
    </source>
</evidence>
<sequence length="153" mass="15654">MGKMGTPNPCSLVAVVHEGLSPNLWTWKRSTSASRQSRLSSHLNATDVSRGAITSDGRLLTRTGLYRAAAVAVVAVAVAAAAVAAAVAAAAAESVAVGVVVAVAAPLITSMSESGDRLGSEYELSTDVTRNPYDNPSSKLKSLRISSVSRISS</sequence>
<keyword evidence="1" id="KW-1133">Transmembrane helix</keyword>
<dbReference type="EMBL" id="JACSDZ010000022">
    <property type="protein sequence ID" value="KAF7381145.1"/>
    <property type="molecule type" value="Genomic_DNA"/>
</dbReference>
<dbReference type="AlphaFoldDB" id="A0A834J450"/>